<dbReference type="Gene3D" id="1.25.40.10">
    <property type="entry name" value="Tetratricopeptide repeat domain"/>
    <property type="match status" value="1"/>
</dbReference>
<organism evidence="2 3">
    <name type="scientific">Actinomadura nitritigenes</name>
    <dbReference type="NCBI Taxonomy" id="134602"/>
    <lineage>
        <taxon>Bacteria</taxon>
        <taxon>Bacillati</taxon>
        <taxon>Actinomycetota</taxon>
        <taxon>Actinomycetes</taxon>
        <taxon>Streptosporangiales</taxon>
        <taxon>Thermomonosporaceae</taxon>
        <taxon>Actinomadura</taxon>
    </lineage>
</organism>
<sequence>MVASSNLREGAHVITYEDFERATLFFDAKDYAGAARLLAPVVAEEPGNRAAVELLARAYFHSAQLGRAEETFRRLVELDPCNGWAHEALARTLERRSRPDEARTYRNLARAMGVGSAEKVDVSLTAADLA</sequence>
<dbReference type="Proteomes" id="UP000666915">
    <property type="component" value="Unassembled WGS sequence"/>
</dbReference>
<dbReference type="EMBL" id="JAGEOK010000002">
    <property type="protein sequence ID" value="MBO2436755.1"/>
    <property type="molecule type" value="Genomic_DNA"/>
</dbReference>
<comment type="caution">
    <text evidence="2">The sequence shown here is derived from an EMBL/GenBank/DDBJ whole genome shotgun (WGS) entry which is preliminary data.</text>
</comment>
<keyword evidence="1" id="KW-0802">TPR repeat</keyword>
<reference evidence="2 3" key="1">
    <citation type="submission" date="2021-03" db="EMBL/GenBank/DDBJ databases">
        <authorList>
            <person name="Kanchanasin P."/>
            <person name="Saeng-In P."/>
            <person name="Phongsopitanun W."/>
            <person name="Yuki M."/>
            <person name="Kudo T."/>
            <person name="Ohkuma M."/>
            <person name="Tanasupawat S."/>
        </authorList>
    </citation>
    <scope>NUCLEOTIDE SEQUENCE [LARGE SCALE GENOMIC DNA]</scope>
    <source>
        <strain evidence="2 3">L46</strain>
    </source>
</reference>
<protein>
    <submittedName>
        <fullName evidence="2">Tetratricopeptide repeat protein</fullName>
    </submittedName>
</protein>
<dbReference type="SUPFAM" id="SSF48452">
    <property type="entry name" value="TPR-like"/>
    <property type="match status" value="1"/>
</dbReference>
<name>A0ABS3QRZ6_9ACTN</name>
<gene>
    <name evidence="2" type="ORF">J4557_04400</name>
</gene>
<evidence type="ECO:0000313" key="3">
    <source>
        <dbReference type="Proteomes" id="UP000666915"/>
    </source>
</evidence>
<feature type="repeat" description="TPR" evidence="1">
    <location>
        <begin position="49"/>
        <end position="82"/>
    </location>
</feature>
<dbReference type="RefSeq" id="WP_208265021.1">
    <property type="nucleotide sequence ID" value="NZ_BAAAGM010000001.1"/>
</dbReference>
<dbReference type="PROSITE" id="PS50005">
    <property type="entry name" value="TPR"/>
    <property type="match status" value="1"/>
</dbReference>
<proteinExistence type="predicted"/>
<accession>A0ABS3QRZ6</accession>
<dbReference type="Pfam" id="PF14559">
    <property type="entry name" value="TPR_19"/>
    <property type="match status" value="1"/>
</dbReference>
<dbReference type="InterPro" id="IPR019734">
    <property type="entry name" value="TPR_rpt"/>
</dbReference>
<dbReference type="InterPro" id="IPR011990">
    <property type="entry name" value="TPR-like_helical_dom_sf"/>
</dbReference>
<evidence type="ECO:0000256" key="1">
    <source>
        <dbReference type="PROSITE-ProRule" id="PRU00339"/>
    </source>
</evidence>
<keyword evidence="3" id="KW-1185">Reference proteome</keyword>
<evidence type="ECO:0000313" key="2">
    <source>
        <dbReference type="EMBL" id="MBO2436755.1"/>
    </source>
</evidence>